<dbReference type="CDD" id="cd02247">
    <property type="entry name" value="cupin_pirin_C"/>
    <property type="match status" value="1"/>
</dbReference>
<dbReference type="PIRSF" id="PIRSF006232">
    <property type="entry name" value="Pirin"/>
    <property type="match status" value="1"/>
</dbReference>
<dbReference type="CDD" id="cd02909">
    <property type="entry name" value="cupin_pirin_N"/>
    <property type="match status" value="1"/>
</dbReference>
<accession>Q1MZB1</accession>
<dbReference type="Pfam" id="PF02678">
    <property type="entry name" value="Pirin"/>
    <property type="match status" value="1"/>
</dbReference>
<dbReference type="SUPFAM" id="SSF51182">
    <property type="entry name" value="RmlC-like cupins"/>
    <property type="match status" value="1"/>
</dbReference>
<gene>
    <name evidence="7" type="ORF">RED65_13047</name>
</gene>
<evidence type="ECO:0000256" key="2">
    <source>
        <dbReference type="PIRSR" id="PIRSR006232-1"/>
    </source>
</evidence>
<feature type="binding site" evidence="2">
    <location>
        <position position="77"/>
    </location>
    <ligand>
        <name>Fe cation</name>
        <dbReference type="ChEBI" id="CHEBI:24875"/>
    </ligand>
</feature>
<feature type="domain" description="Pirin C-terminal" evidence="6">
    <location>
        <begin position="150"/>
        <end position="250"/>
    </location>
</feature>
<reference evidence="7 8" key="1">
    <citation type="submission" date="2006-03" db="EMBL/GenBank/DDBJ databases">
        <authorList>
            <person name="Pinhassi J."/>
            <person name="Pedros-Alio C."/>
            <person name="Ferriera S."/>
            <person name="Johnson J."/>
            <person name="Kravitz S."/>
            <person name="Halpern A."/>
            <person name="Remington K."/>
            <person name="Beeson K."/>
            <person name="Tran B."/>
            <person name="Rogers Y.-H."/>
            <person name="Friedman R."/>
            <person name="Venter J.C."/>
        </authorList>
    </citation>
    <scope>NUCLEOTIDE SEQUENCE [LARGE SCALE GENOMIC DNA]</scope>
    <source>
        <strain evidence="7 8">RED65</strain>
    </source>
</reference>
<proteinExistence type="inferred from homology"/>
<dbReference type="HOGENOM" id="CLU_045717_1_1_6"/>
<dbReference type="PANTHER" id="PTHR13903:SF8">
    <property type="entry name" value="PIRIN"/>
    <property type="match status" value="1"/>
</dbReference>
<dbReference type="Gene3D" id="2.60.120.10">
    <property type="entry name" value="Jelly Rolls"/>
    <property type="match status" value="2"/>
</dbReference>
<comment type="similarity">
    <text evidence="1 3">Belongs to the pirin family.</text>
</comment>
<organism evidence="7 8">
    <name type="scientific">Bermanella marisrubri</name>
    <dbReference type="NCBI Taxonomy" id="207949"/>
    <lineage>
        <taxon>Bacteria</taxon>
        <taxon>Pseudomonadati</taxon>
        <taxon>Pseudomonadota</taxon>
        <taxon>Gammaproteobacteria</taxon>
        <taxon>Oceanospirillales</taxon>
        <taxon>Oceanospirillaceae</taxon>
        <taxon>Bermanella</taxon>
    </lineage>
</organism>
<sequence>MEKKMVGPFIFIDHMGPAQFAPGEGIDVRPHPHIGLATITYLFEGAILHRDSLGNNLEIVPGDVNWMTAGKGIVHSERETLEIKAHSHALDGLQCWVALPKDKAEIEPSFHHIKKAELPHFMQDGVLMRLIVGDAYGKSARIKTYSDMFYLDVLAKAGRTISRPDAERWQTSECAVYVCNGEISIKGERHIKGDFVLLNEEEDIEVETNSRFILLGGEPWSQTPHIYWNFVSFSKDRIEQAKDDWKHQRFPKIPGDDDEFTPLPNKGKSG</sequence>
<dbReference type="InterPro" id="IPR003829">
    <property type="entry name" value="Pirin_N_dom"/>
</dbReference>
<dbReference type="InterPro" id="IPR011051">
    <property type="entry name" value="RmlC_Cupin_sf"/>
</dbReference>
<dbReference type="PANTHER" id="PTHR13903">
    <property type="entry name" value="PIRIN-RELATED"/>
    <property type="match status" value="1"/>
</dbReference>
<evidence type="ECO:0000256" key="4">
    <source>
        <dbReference type="SAM" id="MobiDB-lite"/>
    </source>
</evidence>
<keyword evidence="2" id="KW-0408">Iron</keyword>
<evidence type="ECO:0000256" key="3">
    <source>
        <dbReference type="RuleBase" id="RU003457"/>
    </source>
</evidence>
<keyword evidence="8" id="KW-1185">Reference proteome</keyword>
<dbReference type="InterPro" id="IPR012093">
    <property type="entry name" value="Pirin"/>
</dbReference>
<feature type="binding site" evidence="2">
    <location>
        <position position="75"/>
    </location>
    <ligand>
        <name>Fe cation</name>
        <dbReference type="ChEBI" id="CHEBI:24875"/>
    </ligand>
</feature>
<evidence type="ECO:0000259" key="5">
    <source>
        <dbReference type="Pfam" id="PF02678"/>
    </source>
</evidence>
<name>Q1MZB1_9GAMM</name>
<dbReference type="GO" id="GO:0046872">
    <property type="term" value="F:metal ion binding"/>
    <property type="evidence" value="ECO:0007669"/>
    <property type="project" value="UniProtKB-KW"/>
</dbReference>
<dbReference type="InterPro" id="IPR008778">
    <property type="entry name" value="Pirin_C_dom"/>
</dbReference>
<dbReference type="Proteomes" id="UP000004263">
    <property type="component" value="Unassembled WGS sequence"/>
</dbReference>
<dbReference type="Pfam" id="PF05726">
    <property type="entry name" value="Pirin_C"/>
    <property type="match status" value="1"/>
</dbReference>
<dbReference type="InterPro" id="IPR014710">
    <property type="entry name" value="RmlC-like_jellyroll"/>
</dbReference>
<evidence type="ECO:0000259" key="6">
    <source>
        <dbReference type="Pfam" id="PF05726"/>
    </source>
</evidence>
<protein>
    <recommendedName>
        <fullName evidence="9">Pirin-related protein</fullName>
    </recommendedName>
</protein>
<feature type="region of interest" description="Disordered" evidence="4">
    <location>
        <begin position="244"/>
        <end position="270"/>
    </location>
</feature>
<comment type="caution">
    <text evidence="7">The sequence shown here is derived from an EMBL/GenBank/DDBJ whole genome shotgun (WGS) entry which is preliminary data.</text>
</comment>
<dbReference type="STRING" id="207949.RED65_13047"/>
<evidence type="ECO:0000313" key="7">
    <source>
        <dbReference type="EMBL" id="EAT11355.1"/>
    </source>
</evidence>
<keyword evidence="2" id="KW-0479">Metal-binding</keyword>
<feature type="binding site" evidence="2">
    <location>
        <position position="31"/>
    </location>
    <ligand>
        <name>Fe cation</name>
        <dbReference type="ChEBI" id="CHEBI:24875"/>
    </ligand>
</feature>
<dbReference type="AlphaFoldDB" id="Q1MZB1"/>
<evidence type="ECO:0000313" key="8">
    <source>
        <dbReference type="Proteomes" id="UP000004263"/>
    </source>
</evidence>
<dbReference type="EMBL" id="AAQH01000019">
    <property type="protein sequence ID" value="EAT11355.1"/>
    <property type="molecule type" value="Genomic_DNA"/>
</dbReference>
<evidence type="ECO:0000256" key="1">
    <source>
        <dbReference type="ARBA" id="ARBA00008416"/>
    </source>
</evidence>
<feature type="binding site" evidence="2">
    <location>
        <position position="33"/>
    </location>
    <ligand>
        <name>Fe cation</name>
        <dbReference type="ChEBI" id="CHEBI:24875"/>
    </ligand>
</feature>
<comment type="cofactor">
    <cofactor evidence="2">
        <name>Fe cation</name>
        <dbReference type="ChEBI" id="CHEBI:24875"/>
    </cofactor>
    <text evidence="2">Binds 1 Fe cation per subunit.</text>
</comment>
<evidence type="ECO:0008006" key="9">
    <source>
        <dbReference type="Google" id="ProtNLM"/>
    </source>
</evidence>
<feature type="domain" description="Pirin N-terminal" evidence="5">
    <location>
        <begin position="3"/>
        <end position="97"/>
    </location>
</feature>